<name>A0A6G1Z930_9BACT</name>
<reference evidence="1" key="1">
    <citation type="journal article" date="2019" name="Nat. Med.">
        <title>A library of human gut bacterial isolates paired with longitudinal multiomics data enables mechanistic microbiome research.</title>
        <authorList>
            <person name="Poyet M."/>
            <person name="Groussin M."/>
            <person name="Gibbons S.M."/>
            <person name="Avila-Pacheco J."/>
            <person name="Jiang X."/>
            <person name="Kearney S.M."/>
            <person name="Perrotta A.R."/>
            <person name="Berdy B."/>
            <person name="Zhao S."/>
            <person name="Lieberman T.D."/>
            <person name="Swanson P.K."/>
            <person name="Smith M."/>
            <person name="Roesemann S."/>
            <person name="Alexander J.E."/>
            <person name="Rich S.A."/>
            <person name="Livny J."/>
            <person name="Vlamakis H."/>
            <person name="Clish C."/>
            <person name="Bullock K."/>
            <person name="Deik A."/>
            <person name="Scott J."/>
            <person name="Pierce K.A."/>
            <person name="Xavier R.J."/>
            <person name="Alm E.J."/>
        </authorList>
    </citation>
    <scope>NUCLEOTIDE SEQUENCE</scope>
    <source>
        <strain evidence="1">BIOML-A4</strain>
    </source>
</reference>
<dbReference type="PROSITE" id="PS51257">
    <property type="entry name" value="PROKAR_LIPOPROTEIN"/>
    <property type="match status" value="1"/>
</dbReference>
<dbReference type="AlphaFoldDB" id="A0A6G1Z930"/>
<sequence length="546" mass="61863">MNIHIKSYLLGLAFCGVALTSCESFDSINLNPNDPTPETVDPTFLLTPTMIKGTLDVDMYQRIHNLYVDNFAQYFANDKYASNNCVPVESWTQDFWNMHWQWIDALNEIIKNYSDDPKLVNTVQIARIWKVWLFHRATDLWGDIPYFKAADGSGLAAPYDPQKDIYYDMFKELAEASAALDVQGATPGKGDLIFNGDITRWKSFANSLRLRLAMRLTEVDPAKAKEEAEAAVTAGALLASNNDNVKIWRCQSYIFDGRFYYANAHLFNGKRQTMSYSMEKLLTGLGGIPFPEGEGYTNVPACVDPRGPVYFNVTNEYNGATEDFRGRWKGVPSGLPVAERELPENSRTNNSRIGVYYVSDTKTPGVPFTIQFNRDQILMYYAEICFLRAEGALRGWNMGGSAKEFYEEGIKASMAEAGIPDDTVDKYMKSTMPNAYGTTVPFENKGTSHDSQLEKIITQKYFANFPDNGWEAWNDYRRLNIPDLEPFVAPEPGYVVKAGERDWRGSVRRITYPAQEAIVNEDNYNAAVSRIGEDKTTTRMWWDAKQ</sequence>
<comment type="caution">
    <text evidence="1">The sequence shown here is derived from an EMBL/GenBank/DDBJ whole genome shotgun (WGS) entry which is preliminary data.</text>
</comment>
<dbReference type="InterPro" id="IPR011990">
    <property type="entry name" value="TPR-like_helical_dom_sf"/>
</dbReference>
<dbReference type="EMBL" id="WKLP01000003">
    <property type="protein sequence ID" value="MRY10437.1"/>
    <property type="molecule type" value="Genomic_DNA"/>
</dbReference>
<accession>A0A6G1Z930</accession>
<dbReference type="InterPro" id="IPR024302">
    <property type="entry name" value="SusD-like"/>
</dbReference>
<dbReference type="Pfam" id="PF12741">
    <property type="entry name" value="SusD-like"/>
    <property type="match status" value="1"/>
</dbReference>
<keyword evidence="1" id="KW-0449">Lipoprotein</keyword>
<evidence type="ECO:0000313" key="1">
    <source>
        <dbReference type="EMBL" id="MRY10437.1"/>
    </source>
</evidence>
<dbReference type="SUPFAM" id="SSF48452">
    <property type="entry name" value="TPR-like"/>
    <property type="match status" value="1"/>
</dbReference>
<protein>
    <submittedName>
        <fullName evidence="1">SusD/RagB family nutrient-binding outer membrane lipoprotein</fullName>
    </submittedName>
</protein>
<dbReference type="Gene3D" id="1.25.40.390">
    <property type="match status" value="1"/>
</dbReference>
<dbReference type="RefSeq" id="WP_010801123.1">
    <property type="nucleotide sequence ID" value="NZ_CAJSYT010000016.1"/>
</dbReference>
<organism evidence="1">
    <name type="scientific">Parabacteroides goldsteinii</name>
    <dbReference type="NCBI Taxonomy" id="328812"/>
    <lineage>
        <taxon>Bacteria</taxon>
        <taxon>Pseudomonadati</taxon>
        <taxon>Bacteroidota</taxon>
        <taxon>Bacteroidia</taxon>
        <taxon>Bacteroidales</taxon>
        <taxon>Tannerellaceae</taxon>
        <taxon>Parabacteroides</taxon>
    </lineage>
</organism>
<gene>
    <name evidence="1" type="ORF">GKE01_03020</name>
</gene>
<proteinExistence type="predicted"/>